<accession>U3B556</accession>
<dbReference type="Proteomes" id="UP000016560">
    <property type="component" value="Unassembled WGS sequence"/>
</dbReference>
<reference evidence="1" key="1">
    <citation type="submission" date="2024-09" db="EMBL/GenBank/DDBJ databases">
        <title>Whole genome shotgun sequence of Pseudomonas alcaligenes NBRC 14159.</title>
        <authorList>
            <person name="Yoshida I."/>
            <person name="Hosoyama A."/>
            <person name="Tsuchikane K."/>
            <person name="Noguchi M."/>
            <person name="Hirakata S."/>
            <person name="Ando Y."/>
            <person name="Ohji S."/>
            <person name="Yamazoe A."/>
            <person name="Yamazaki S."/>
            <person name="Fujita N."/>
        </authorList>
    </citation>
    <scope>NUCLEOTIDE SEQUENCE</scope>
    <source>
        <strain evidence="1">NBRC 14159</strain>
    </source>
</reference>
<dbReference type="AlphaFoldDB" id="U3B556"/>
<keyword evidence="2" id="KW-1185">Reference proteome</keyword>
<sequence>MNIELLRALVLIGLAALCSAFGWQMHAWKVGYDEAAELKAQQDQEKLARQLVAQVAEQTVEAIAGIKVTNTTIYQRTRQEIIREPMDPDCRIPASWMHQVNAARAGELRPEPAGALPGPAAGASR</sequence>
<organism evidence="1 2">
    <name type="scientific">Aquipseudomonas alcaligenes (strain ATCC 14909 / DSM 50342 / CCUG 1425 / JCM 20561 / NBRC 14159 / NCIMB 9945 / NCTC 10367 / 1577)</name>
    <name type="common">Pseudomonas alcaligenes</name>
    <dbReference type="NCBI Taxonomy" id="1215092"/>
    <lineage>
        <taxon>Bacteria</taxon>
        <taxon>Pseudomonadati</taxon>
        <taxon>Pseudomonadota</taxon>
        <taxon>Gammaproteobacteria</taxon>
        <taxon>Pseudomonadales</taxon>
        <taxon>Pseudomonadaceae</taxon>
        <taxon>Aquipseudomonas</taxon>
    </lineage>
</organism>
<evidence type="ECO:0000313" key="2">
    <source>
        <dbReference type="Proteomes" id="UP000016560"/>
    </source>
</evidence>
<evidence type="ECO:0008006" key="3">
    <source>
        <dbReference type="Google" id="ProtNLM"/>
    </source>
</evidence>
<proteinExistence type="predicted"/>
<name>U3B556_AQUA1</name>
<evidence type="ECO:0000313" key="1">
    <source>
        <dbReference type="EMBL" id="GAD62033.1"/>
    </source>
</evidence>
<dbReference type="RefSeq" id="WP_021700123.1">
    <property type="nucleotide sequence ID" value="NZ_BATI01000009.1"/>
</dbReference>
<dbReference type="EMBL" id="BATI01000009">
    <property type="protein sequence ID" value="GAD62033.1"/>
    <property type="molecule type" value="Genomic_DNA"/>
</dbReference>
<gene>
    <name evidence="1" type="ORF">PA6_009_00380</name>
</gene>
<comment type="caution">
    <text evidence="1">The sequence shown here is derived from an EMBL/GenBank/DDBJ whole genome shotgun (WGS) entry which is preliminary data.</text>
</comment>
<protein>
    <recommendedName>
        <fullName evidence="3">DUF2570 domain-containing protein</fullName>
    </recommendedName>
</protein>
<dbReference type="OrthoDB" id="7029386at2"/>